<evidence type="ECO:0000313" key="3">
    <source>
        <dbReference type="EMBL" id="TQM77838.1"/>
    </source>
</evidence>
<dbReference type="Gene3D" id="2.20.130.10">
    <property type="entry name" value="CAC2371-like domains"/>
    <property type="match status" value="1"/>
</dbReference>
<dbReference type="GO" id="GO:0032259">
    <property type="term" value="P:methylation"/>
    <property type="evidence" value="ECO:0007669"/>
    <property type="project" value="UniProtKB-KW"/>
</dbReference>
<evidence type="ECO:0000313" key="4">
    <source>
        <dbReference type="Proteomes" id="UP000316628"/>
    </source>
</evidence>
<accession>A0A543J506</accession>
<dbReference type="Proteomes" id="UP000316628">
    <property type="component" value="Unassembled WGS sequence"/>
</dbReference>
<organism evidence="3 4">
    <name type="scientific">Saccharothrix saharensis</name>
    <dbReference type="NCBI Taxonomy" id="571190"/>
    <lineage>
        <taxon>Bacteria</taxon>
        <taxon>Bacillati</taxon>
        <taxon>Actinomycetota</taxon>
        <taxon>Actinomycetes</taxon>
        <taxon>Pseudonocardiales</taxon>
        <taxon>Pseudonocardiaceae</taxon>
        <taxon>Saccharothrix</taxon>
    </lineage>
</organism>
<dbReference type="PANTHER" id="PTHR43861">
    <property type="entry name" value="TRANS-ACONITATE 2-METHYLTRANSFERASE-RELATED"/>
    <property type="match status" value="1"/>
</dbReference>
<dbReference type="Pfam" id="PF13649">
    <property type="entry name" value="Methyltransf_25"/>
    <property type="match status" value="1"/>
</dbReference>
<dbReference type="RefSeq" id="WP_141974669.1">
    <property type="nucleotide sequence ID" value="NZ_VFPP01000001.1"/>
</dbReference>
<dbReference type="OrthoDB" id="189743at2"/>
<protein>
    <submittedName>
        <fullName evidence="3">dTDP-3-amino-3,4, 6-trideoxy-alpha-D-glucopyranose N,N-dimethyltransferase/daunosaminyl-N, N-dimethyltransferase</fullName>
    </submittedName>
</protein>
<evidence type="ECO:0000259" key="2">
    <source>
        <dbReference type="Pfam" id="PF13649"/>
    </source>
</evidence>
<dbReference type="InterPro" id="IPR029063">
    <property type="entry name" value="SAM-dependent_MTases_sf"/>
</dbReference>
<reference evidence="3 4" key="1">
    <citation type="submission" date="2019-06" db="EMBL/GenBank/DDBJ databases">
        <title>Sequencing the genomes of 1000 actinobacteria strains.</title>
        <authorList>
            <person name="Klenk H.-P."/>
        </authorList>
    </citation>
    <scope>NUCLEOTIDE SEQUENCE [LARGE SCALE GENOMIC DNA]</scope>
    <source>
        <strain evidence="3 4">DSM 45456</strain>
    </source>
</reference>
<name>A0A543J506_9PSEU</name>
<keyword evidence="1 3" id="KW-0808">Transferase</keyword>
<dbReference type="CDD" id="cd02440">
    <property type="entry name" value="AdoMet_MTases"/>
    <property type="match status" value="1"/>
</dbReference>
<sequence length="250" mass="27473">MGEQVDSLEGIFRQGDLYDDVYRGRGKDYRAEADVVLDLVREHNPGAKSLLDVGCGTGSHLSRFREEFDHVEGIDLAADMVRVARAKMPDVGLHVGDMRDFDLGRRFDAIACLFSVIAYLPGAADIEVAIGRLAAHLEPGGVVVVEPWYFPETAVDRHVMSDVAQVDGRTIARVSRGERVGDSHHIEAHYVVAHPEEGIRHFADVHVLAVVARERYEKAFAAAGISARHVQSPRPGLYGPGLFVGVRQEQ</sequence>
<keyword evidence="3" id="KW-0489">Methyltransferase</keyword>
<dbReference type="EMBL" id="VFPP01000001">
    <property type="protein sequence ID" value="TQM77838.1"/>
    <property type="molecule type" value="Genomic_DNA"/>
</dbReference>
<dbReference type="SUPFAM" id="SSF53335">
    <property type="entry name" value="S-adenosyl-L-methionine-dependent methyltransferases"/>
    <property type="match status" value="1"/>
</dbReference>
<dbReference type="GO" id="GO:0008168">
    <property type="term" value="F:methyltransferase activity"/>
    <property type="evidence" value="ECO:0007669"/>
    <property type="project" value="UniProtKB-KW"/>
</dbReference>
<gene>
    <name evidence="3" type="ORF">FHX81_0083</name>
</gene>
<dbReference type="InterPro" id="IPR041698">
    <property type="entry name" value="Methyltransf_25"/>
</dbReference>
<proteinExistence type="predicted"/>
<dbReference type="Gene3D" id="3.40.50.150">
    <property type="entry name" value="Vaccinia Virus protein VP39"/>
    <property type="match status" value="1"/>
</dbReference>
<dbReference type="AlphaFoldDB" id="A0A543J506"/>
<keyword evidence="4" id="KW-1185">Reference proteome</keyword>
<feature type="domain" description="Methyltransferase" evidence="2">
    <location>
        <begin position="51"/>
        <end position="141"/>
    </location>
</feature>
<evidence type="ECO:0000256" key="1">
    <source>
        <dbReference type="ARBA" id="ARBA00022679"/>
    </source>
</evidence>
<comment type="caution">
    <text evidence="3">The sequence shown here is derived from an EMBL/GenBank/DDBJ whole genome shotgun (WGS) entry which is preliminary data.</text>
</comment>